<gene>
    <name evidence="1" type="ORF">OCTVUL_1B012038</name>
</gene>
<dbReference type="AlphaFoldDB" id="A0AA36B0A4"/>
<accession>A0AA36B0A4</accession>
<keyword evidence="2" id="KW-1185">Reference proteome</keyword>
<dbReference type="Proteomes" id="UP001162480">
    <property type="component" value="Chromosome 7"/>
</dbReference>
<dbReference type="EMBL" id="OX597820">
    <property type="protein sequence ID" value="CAI9725581.1"/>
    <property type="molecule type" value="Genomic_DNA"/>
</dbReference>
<evidence type="ECO:0000313" key="2">
    <source>
        <dbReference type="Proteomes" id="UP001162480"/>
    </source>
</evidence>
<protein>
    <submittedName>
        <fullName evidence="1">Uncharacterized protein</fullName>
    </submittedName>
</protein>
<proteinExistence type="predicted"/>
<sequence length="182" mass="20784">MSWLMLCNTCVMTIVRYETKRLWWDCNGRSSKHLMFPNTSAAMIKRCAKSNPSRNYGDEKKFHREKWKTSNFANLVFDNIFRYMTICLYHKYNEGGILDDSLDSTENNAKMTEVWTRDRIFHRFQVENRCGGDISVSGRYASGKCEKAVSGNHGVLILDEIDGVEDTVGLKDVGDGDKSGNA</sequence>
<reference evidence="1" key="1">
    <citation type="submission" date="2023-08" db="EMBL/GenBank/DDBJ databases">
        <authorList>
            <person name="Alioto T."/>
            <person name="Alioto T."/>
            <person name="Gomez Garrido J."/>
        </authorList>
    </citation>
    <scope>NUCLEOTIDE SEQUENCE</scope>
</reference>
<name>A0AA36B0A4_OCTVU</name>
<evidence type="ECO:0000313" key="1">
    <source>
        <dbReference type="EMBL" id="CAI9725581.1"/>
    </source>
</evidence>
<organism evidence="1 2">
    <name type="scientific">Octopus vulgaris</name>
    <name type="common">Common octopus</name>
    <dbReference type="NCBI Taxonomy" id="6645"/>
    <lineage>
        <taxon>Eukaryota</taxon>
        <taxon>Metazoa</taxon>
        <taxon>Spiralia</taxon>
        <taxon>Lophotrochozoa</taxon>
        <taxon>Mollusca</taxon>
        <taxon>Cephalopoda</taxon>
        <taxon>Coleoidea</taxon>
        <taxon>Octopodiformes</taxon>
        <taxon>Octopoda</taxon>
        <taxon>Incirrata</taxon>
        <taxon>Octopodidae</taxon>
        <taxon>Octopus</taxon>
    </lineage>
</organism>